<feature type="repeat" description="WD" evidence="3">
    <location>
        <begin position="1244"/>
        <end position="1278"/>
    </location>
</feature>
<feature type="repeat" description="WD" evidence="3">
    <location>
        <begin position="1449"/>
        <end position="1483"/>
    </location>
</feature>
<dbReference type="Pfam" id="PF20703">
    <property type="entry name" value="nSTAND1"/>
    <property type="match status" value="1"/>
</dbReference>
<dbReference type="SMART" id="SM00320">
    <property type="entry name" value="WD40"/>
    <property type="match status" value="15"/>
</dbReference>
<feature type="repeat" description="WD" evidence="3">
    <location>
        <begin position="1408"/>
        <end position="1442"/>
    </location>
</feature>
<dbReference type="InterPro" id="IPR036322">
    <property type="entry name" value="WD40_repeat_dom_sf"/>
</dbReference>
<dbReference type="SUPFAM" id="SSF50978">
    <property type="entry name" value="WD40 repeat-like"/>
    <property type="match status" value="3"/>
</dbReference>
<dbReference type="Gene3D" id="2.130.10.10">
    <property type="entry name" value="YVTN repeat-like/Quinoprotein amine dehydrogenase"/>
    <property type="match status" value="5"/>
</dbReference>
<feature type="repeat" description="TPR" evidence="4">
    <location>
        <begin position="1659"/>
        <end position="1692"/>
    </location>
</feature>
<dbReference type="SUPFAM" id="SSF52540">
    <property type="entry name" value="P-loop containing nucleoside triphosphate hydrolases"/>
    <property type="match status" value="1"/>
</dbReference>
<dbReference type="InterPro" id="IPR020472">
    <property type="entry name" value="WD40_PAC1"/>
</dbReference>
<dbReference type="PROSITE" id="PS50294">
    <property type="entry name" value="WD_REPEATS_REGION"/>
    <property type="match status" value="15"/>
</dbReference>
<dbReference type="InterPro" id="IPR049052">
    <property type="entry name" value="nSTAND1"/>
</dbReference>
<keyword evidence="2" id="KW-0677">Repeat</keyword>
<feature type="domain" description="Novel STAND NTPase 1" evidence="7">
    <location>
        <begin position="413"/>
        <end position="804"/>
    </location>
</feature>
<dbReference type="InterPro" id="IPR001680">
    <property type="entry name" value="WD40_rpt"/>
</dbReference>
<keyword evidence="4" id="KW-0802">TPR repeat</keyword>
<dbReference type="OrthoDB" id="500003at2"/>
<dbReference type="Gene3D" id="3.40.50.300">
    <property type="entry name" value="P-loop containing nucleotide triphosphate hydrolases"/>
    <property type="match status" value="1"/>
</dbReference>
<reference evidence="8 9" key="1">
    <citation type="submission" date="2017-06" db="EMBL/GenBank/DDBJ databases">
        <title>Genome sequencing of cyanobaciteial culture collection at National Institute for Environmental Studies (NIES).</title>
        <authorList>
            <person name="Hirose Y."/>
            <person name="Shimura Y."/>
            <person name="Fujisawa T."/>
            <person name="Nakamura Y."/>
            <person name="Kawachi M."/>
        </authorList>
    </citation>
    <scope>NUCLEOTIDE SEQUENCE [LARGE SCALE GENOMIC DNA]</scope>
    <source>
        <strain evidence="8 9">NIES-267</strain>
    </source>
</reference>
<feature type="repeat" description="WD" evidence="3">
    <location>
        <begin position="1162"/>
        <end position="1196"/>
    </location>
</feature>
<accession>A0A1Z4LTL0</accession>
<dbReference type="PRINTS" id="PR00320">
    <property type="entry name" value="GPROTEINBRPT"/>
</dbReference>
<dbReference type="InterPro" id="IPR015943">
    <property type="entry name" value="WD40/YVTN_repeat-like_dom_sf"/>
</dbReference>
<feature type="repeat" description="WD" evidence="3">
    <location>
        <begin position="1121"/>
        <end position="1155"/>
    </location>
</feature>
<evidence type="ECO:0000313" key="9">
    <source>
        <dbReference type="Proteomes" id="UP000218418"/>
    </source>
</evidence>
<dbReference type="SMART" id="SM00028">
    <property type="entry name" value="TPR"/>
    <property type="match status" value="2"/>
</dbReference>
<name>A0A1Z4LTL0_9CYAN</name>
<dbReference type="PANTHER" id="PTHR22847:SF637">
    <property type="entry name" value="WD REPEAT DOMAIN 5B"/>
    <property type="match status" value="1"/>
</dbReference>
<feature type="repeat" description="WD" evidence="3">
    <location>
        <begin position="1326"/>
        <end position="1360"/>
    </location>
</feature>
<evidence type="ECO:0000259" key="7">
    <source>
        <dbReference type="Pfam" id="PF20703"/>
    </source>
</evidence>
<evidence type="ECO:0000256" key="3">
    <source>
        <dbReference type="PROSITE-ProRule" id="PRU00221"/>
    </source>
</evidence>
<organism evidence="8 9">
    <name type="scientific">Calothrix parasitica NIES-267</name>
    <dbReference type="NCBI Taxonomy" id="1973488"/>
    <lineage>
        <taxon>Bacteria</taxon>
        <taxon>Bacillati</taxon>
        <taxon>Cyanobacteriota</taxon>
        <taxon>Cyanophyceae</taxon>
        <taxon>Nostocales</taxon>
        <taxon>Calotrichaceae</taxon>
        <taxon>Calothrix</taxon>
    </lineage>
</organism>
<dbReference type="PROSITE" id="PS50005">
    <property type="entry name" value="TPR"/>
    <property type="match status" value="2"/>
</dbReference>
<sequence length="1758" mass="197087">MVSILMSQSLKFSQGCEDKDMGMQVLVNLRFSYASPSKDAGNFKVQASVTDTQNSTELEFELPLIKEIQDSYNCWKENYYNLVEGTDSEYFSTKGFKAGNKNIPSSKEQCHKYVEILRNQVNQWLLPVKSELEKVIELESNSEIFFVVNTQNIESETIAETLHKIPWREWDYFPDCYALEAALCLSEAESNTPSVVDDGMFRRVKITSIFGDVENIKEGVEGDKKEIEKLEKRGAELIHLEQPQLQDLKQLWDEPCDILFYSGHSNSDKNSTTGYFKINEDDNLSLEEVINTFHEAINKGLKIAIFNSCEGLGLAHEFAKINLPYIIVWREPVPDKIAREFIEYFLSSYSQGKSLFDSVRDARIKLKEFTNTKGSTSQIPGLNWLPIICVNTKDEPPLWEDLGGLTGKLPDSPYQGLSAFGEEDAQYFFGREKFVTELFAAVNTKSLVPIIGASGSGKSSVVFAGLVPRLREAHMQIVSFRPGSNPFDGLAVALKSLPKETQVSSNSSRLEELELAVNLEDDEKALCRFVEDLRNLTSQRFILIIDQFEELYTLTPEAQQQSFLNTLLYAVKHAANFCLIFTLRADFYGHAISHREFSDALQQGIYNSSPMNEEELRAVIEQPAAKMKVELESGLADKLIDELGNQTGSLPLLEFTLSLLWEKHDKWYLTHQAYKEIGGLKQALAKYADGILNPLSAADKEKAERIFIQLISPGEGTEDTKRKATRGEVGEDNWGLVEFLANNRLVVTGWDESSQQKTVEIVHEALIREWGMLREWIQSNRRFRIWQERLQFEVVKWEDKKHNRDYLLSGAGLGEAEGWLNDEKYRKYLSDSQRKFIQESLEKRDKEEKEKVRLQKRAIKWLSGGLVAASLATGFAGFYGVKAQINATQEKLNSSIATSKISLNLENYADAQFEALKAKQLLETSWWHQWIPEHIKQKVNIALHQPINLRSEAKHTLSGHKKSVRGVRFSPDGKTIATASVDNTVKLWSVDGQLLNTLSGDKFSVTDVRFSPDGKTIATASVDNTVKLWSVDGQLLHSLQGHKFSVTEVRFSPDGKTIATASNDKTVKLWSVDGLLLNTFKGHKFSVTDVRFRPDGKTIATASLDQTVKLWSVDGQLLNTFKGHKNYVTEVRFSPDGKTIATASNDKTVKLWSVDGQLLHSLQGHKDSVTEVRFSPDGKTIATASLDQTVKLWSVDGLLLHSLQGHKNSVTEVRFSPDGKTIATASWDNTVKLWSVDGLLLHSLQGHKNSVTEVRFSPDEKTIATASEDKTVKLWSVDGQLLHSLQGHKNWVFDVRFSPDGKTIATASNDKTVKLWSVDGQLLNTFKGHKSSVNEVRFSPDGKTIATASHDKTVKLWSVDGQLLHSLQGHKDSVHDVRFSPDGKTIATASEDNTVKLWSVDGQLLHSLQGHKDSVHDVRFSPDGKTIATASEDNTVKLWSVDGQLLQSLQGHKDSVHDVRFSPDGKTIATASEDNTVKLWSVDGQLLHSLQGHKDSVHDVRFSPDGKTIATASEDNTVKLWSVDGQLLHSLQGHKSSVNEVRFSPDGKTIATASEDNTVKLWNWNFDNLLTRGCNKLQNYLIEHPKKFEELKVCQNPEIITAAASTFVQKGEELAKNGDYESAIEKFRKAQQFDANIDLNPLTKKLDDNPEVVAAKPTAPSLVRQGGLLAQTGDLEGAIEKFRKAQQFDANIDLNPLTKKLDDNPEVVAIEIKKSRKDFLLSPPPQIPQQPPQIPQQPPQIPQQPPQIPPQQPPKLDR</sequence>
<feature type="repeat" description="WD" evidence="3">
    <location>
        <begin position="1367"/>
        <end position="1401"/>
    </location>
</feature>
<evidence type="ECO:0000259" key="6">
    <source>
        <dbReference type="Pfam" id="PF12770"/>
    </source>
</evidence>
<protein>
    <submittedName>
        <fullName evidence="8">WD-repeat protein</fullName>
    </submittedName>
</protein>
<feature type="region of interest" description="Disordered" evidence="5">
    <location>
        <begin position="1718"/>
        <end position="1758"/>
    </location>
</feature>
<keyword evidence="1 3" id="KW-0853">WD repeat</keyword>
<evidence type="ECO:0000256" key="2">
    <source>
        <dbReference type="ARBA" id="ARBA00022737"/>
    </source>
</evidence>
<feature type="repeat" description="WD" evidence="3">
    <location>
        <begin position="1285"/>
        <end position="1319"/>
    </location>
</feature>
<evidence type="ECO:0000256" key="1">
    <source>
        <dbReference type="ARBA" id="ARBA00022574"/>
    </source>
</evidence>
<evidence type="ECO:0000256" key="5">
    <source>
        <dbReference type="SAM" id="MobiDB-lite"/>
    </source>
</evidence>
<dbReference type="Gene3D" id="1.25.40.10">
    <property type="entry name" value="Tetratricopeptide repeat domain"/>
    <property type="match status" value="1"/>
</dbReference>
<proteinExistence type="predicted"/>
<dbReference type="PANTHER" id="PTHR22847">
    <property type="entry name" value="WD40 REPEAT PROTEIN"/>
    <property type="match status" value="1"/>
</dbReference>
<feature type="repeat" description="WD" evidence="3">
    <location>
        <begin position="957"/>
        <end position="991"/>
    </location>
</feature>
<feature type="repeat" description="WD" evidence="3">
    <location>
        <begin position="998"/>
        <end position="1032"/>
    </location>
</feature>
<dbReference type="InterPro" id="IPR019734">
    <property type="entry name" value="TPR_rpt"/>
</dbReference>
<dbReference type="SUPFAM" id="SSF48452">
    <property type="entry name" value="TPR-like"/>
    <property type="match status" value="1"/>
</dbReference>
<evidence type="ECO:0000313" key="8">
    <source>
        <dbReference type="EMBL" id="BAY84585.1"/>
    </source>
</evidence>
<feature type="repeat" description="WD" evidence="3">
    <location>
        <begin position="1039"/>
        <end position="1073"/>
    </location>
</feature>
<evidence type="ECO:0000256" key="4">
    <source>
        <dbReference type="PROSITE-ProRule" id="PRU00339"/>
    </source>
</evidence>
<dbReference type="CDD" id="cd00200">
    <property type="entry name" value="WD40"/>
    <property type="match status" value="2"/>
</dbReference>
<feature type="compositionally biased region" description="Pro residues" evidence="5">
    <location>
        <begin position="1722"/>
        <end position="1758"/>
    </location>
</feature>
<feature type="repeat" description="WD" evidence="3">
    <location>
        <begin position="1080"/>
        <end position="1114"/>
    </location>
</feature>
<dbReference type="EMBL" id="AP018227">
    <property type="protein sequence ID" value="BAY84585.1"/>
    <property type="molecule type" value="Genomic_DNA"/>
</dbReference>
<dbReference type="PROSITE" id="PS50082">
    <property type="entry name" value="WD_REPEATS_2"/>
    <property type="match status" value="15"/>
</dbReference>
<feature type="repeat" description="WD" evidence="3">
    <location>
        <begin position="1531"/>
        <end position="1563"/>
    </location>
</feature>
<dbReference type="InterPro" id="IPR027417">
    <property type="entry name" value="P-loop_NTPase"/>
</dbReference>
<dbReference type="InterPro" id="IPR024983">
    <property type="entry name" value="CHAT_dom"/>
</dbReference>
<feature type="repeat" description="WD" evidence="3">
    <location>
        <begin position="1490"/>
        <end position="1524"/>
    </location>
</feature>
<feature type="repeat" description="TPR" evidence="4">
    <location>
        <begin position="1604"/>
        <end position="1637"/>
    </location>
</feature>
<feature type="repeat" description="WD" evidence="3">
    <location>
        <begin position="1203"/>
        <end position="1237"/>
    </location>
</feature>
<feature type="domain" description="CHAT" evidence="6">
    <location>
        <begin position="222"/>
        <end position="371"/>
    </location>
</feature>
<gene>
    <name evidence="8" type="ORF">NIES267_40810</name>
</gene>
<keyword evidence="9" id="KW-1185">Reference proteome</keyword>
<dbReference type="Pfam" id="PF00400">
    <property type="entry name" value="WD40"/>
    <property type="match status" value="15"/>
</dbReference>
<dbReference type="Pfam" id="PF12770">
    <property type="entry name" value="CHAT"/>
    <property type="match status" value="1"/>
</dbReference>
<dbReference type="Proteomes" id="UP000218418">
    <property type="component" value="Chromosome"/>
</dbReference>
<dbReference type="InterPro" id="IPR011990">
    <property type="entry name" value="TPR-like_helical_dom_sf"/>
</dbReference>